<dbReference type="CDD" id="cd13143">
    <property type="entry name" value="MATE_MepA_like"/>
    <property type="match status" value="1"/>
</dbReference>
<keyword evidence="9" id="KW-0046">Antibiotic resistance</keyword>
<dbReference type="GO" id="GO:0042910">
    <property type="term" value="F:xenobiotic transmembrane transporter activity"/>
    <property type="evidence" value="ECO:0007669"/>
    <property type="project" value="InterPro"/>
</dbReference>
<dbReference type="InterPro" id="IPR051327">
    <property type="entry name" value="MATE_MepA_subfamily"/>
</dbReference>
<gene>
    <name evidence="11" type="ORF">J3A84_10365</name>
</gene>
<feature type="transmembrane region" description="Helical" evidence="10">
    <location>
        <begin position="270"/>
        <end position="293"/>
    </location>
</feature>
<comment type="caution">
    <text evidence="11">The sequence shown here is derived from an EMBL/GenBank/DDBJ whole genome shotgun (WGS) entry which is preliminary data.</text>
</comment>
<feature type="transmembrane region" description="Helical" evidence="10">
    <location>
        <begin position="235"/>
        <end position="264"/>
    </location>
</feature>
<dbReference type="EMBL" id="JAFNJU010000007">
    <property type="protein sequence ID" value="MBO1265434.1"/>
    <property type="molecule type" value="Genomic_DNA"/>
</dbReference>
<keyword evidence="4" id="KW-0813">Transport</keyword>
<feature type="transmembrane region" description="Helical" evidence="10">
    <location>
        <begin position="61"/>
        <end position="80"/>
    </location>
</feature>
<evidence type="ECO:0000256" key="6">
    <source>
        <dbReference type="ARBA" id="ARBA00022692"/>
    </source>
</evidence>
<evidence type="ECO:0000256" key="10">
    <source>
        <dbReference type="SAM" id="Phobius"/>
    </source>
</evidence>
<name>A0A939H755_9CLOT</name>
<dbReference type="GO" id="GO:0005886">
    <property type="term" value="C:plasma membrane"/>
    <property type="evidence" value="ECO:0007669"/>
    <property type="project" value="UniProtKB-SubCell"/>
</dbReference>
<keyword evidence="7 10" id="KW-1133">Transmembrane helix</keyword>
<dbReference type="InterPro" id="IPR048279">
    <property type="entry name" value="MdtK-like"/>
</dbReference>
<protein>
    <recommendedName>
        <fullName evidence="3">Multidrug export protein MepA</fullName>
    </recommendedName>
</protein>
<accession>A0A939H755</accession>
<dbReference type="Pfam" id="PF01554">
    <property type="entry name" value="MatE"/>
    <property type="match status" value="2"/>
</dbReference>
<keyword evidence="5" id="KW-1003">Cell membrane</keyword>
<dbReference type="NCBIfam" id="TIGR00797">
    <property type="entry name" value="matE"/>
    <property type="match status" value="1"/>
</dbReference>
<evidence type="ECO:0000256" key="5">
    <source>
        <dbReference type="ARBA" id="ARBA00022475"/>
    </source>
</evidence>
<evidence type="ECO:0000313" key="12">
    <source>
        <dbReference type="Proteomes" id="UP000664218"/>
    </source>
</evidence>
<evidence type="ECO:0000256" key="3">
    <source>
        <dbReference type="ARBA" id="ARBA00022106"/>
    </source>
</evidence>
<dbReference type="InterPro" id="IPR002528">
    <property type="entry name" value="MATE_fam"/>
</dbReference>
<feature type="transmembrane region" description="Helical" evidence="10">
    <location>
        <begin position="21"/>
        <end position="41"/>
    </location>
</feature>
<dbReference type="PANTHER" id="PTHR43823:SF3">
    <property type="entry name" value="MULTIDRUG EXPORT PROTEIN MEPA"/>
    <property type="match status" value="1"/>
</dbReference>
<dbReference type="InterPro" id="IPR045070">
    <property type="entry name" value="MATE_MepA-like"/>
</dbReference>
<keyword evidence="6 10" id="KW-0812">Transmembrane</keyword>
<evidence type="ECO:0000256" key="2">
    <source>
        <dbReference type="ARBA" id="ARBA00008417"/>
    </source>
</evidence>
<feature type="transmembrane region" description="Helical" evidence="10">
    <location>
        <begin position="360"/>
        <end position="380"/>
    </location>
</feature>
<reference evidence="11" key="1">
    <citation type="submission" date="2021-03" db="EMBL/GenBank/DDBJ databases">
        <title>Proteiniclasticum marinus sp. nov., isolated from tidal flat sediment.</title>
        <authorList>
            <person name="Namirimu T."/>
            <person name="Yang J.-A."/>
            <person name="Yang S.-H."/>
            <person name="Kim Y.-J."/>
            <person name="Kwon K.K."/>
        </authorList>
    </citation>
    <scope>NUCLEOTIDE SEQUENCE</scope>
    <source>
        <strain evidence="11">SCR006</strain>
    </source>
</reference>
<comment type="subcellular location">
    <subcellularLocation>
        <location evidence="1">Cell membrane</location>
        <topology evidence="1">Multi-pass membrane protein</topology>
    </subcellularLocation>
</comment>
<feature type="transmembrane region" description="Helical" evidence="10">
    <location>
        <begin position="392"/>
        <end position="409"/>
    </location>
</feature>
<organism evidence="11 12">
    <name type="scientific">Proteiniclasticum aestuarii</name>
    <dbReference type="NCBI Taxonomy" id="2817862"/>
    <lineage>
        <taxon>Bacteria</taxon>
        <taxon>Bacillati</taxon>
        <taxon>Bacillota</taxon>
        <taxon>Clostridia</taxon>
        <taxon>Eubacteriales</taxon>
        <taxon>Clostridiaceae</taxon>
        <taxon>Proteiniclasticum</taxon>
    </lineage>
</organism>
<evidence type="ECO:0000313" key="11">
    <source>
        <dbReference type="EMBL" id="MBO1265434.1"/>
    </source>
</evidence>
<feature type="transmembrane region" description="Helical" evidence="10">
    <location>
        <begin position="191"/>
        <end position="214"/>
    </location>
</feature>
<dbReference type="AlphaFoldDB" id="A0A939H755"/>
<feature type="transmembrane region" description="Helical" evidence="10">
    <location>
        <begin position="92"/>
        <end position="115"/>
    </location>
</feature>
<dbReference type="RefSeq" id="WP_207599952.1">
    <property type="nucleotide sequence ID" value="NZ_JAFNJU010000007.1"/>
</dbReference>
<evidence type="ECO:0000256" key="4">
    <source>
        <dbReference type="ARBA" id="ARBA00022448"/>
    </source>
</evidence>
<feature type="transmembrane region" description="Helical" evidence="10">
    <location>
        <begin position="135"/>
        <end position="152"/>
    </location>
</feature>
<evidence type="ECO:0000256" key="7">
    <source>
        <dbReference type="ARBA" id="ARBA00022989"/>
    </source>
</evidence>
<feature type="transmembrane region" description="Helical" evidence="10">
    <location>
        <begin position="313"/>
        <end position="332"/>
    </location>
</feature>
<dbReference type="GO" id="GO:0015297">
    <property type="term" value="F:antiporter activity"/>
    <property type="evidence" value="ECO:0007669"/>
    <property type="project" value="InterPro"/>
</dbReference>
<dbReference type="GO" id="GO:0046677">
    <property type="term" value="P:response to antibiotic"/>
    <property type="evidence" value="ECO:0007669"/>
    <property type="project" value="UniProtKB-KW"/>
</dbReference>
<keyword evidence="12" id="KW-1185">Reference proteome</keyword>
<feature type="transmembrane region" description="Helical" evidence="10">
    <location>
        <begin position="164"/>
        <end position="185"/>
    </location>
</feature>
<dbReference type="Proteomes" id="UP000664218">
    <property type="component" value="Unassembled WGS sequence"/>
</dbReference>
<evidence type="ECO:0000256" key="8">
    <source>
        <dbReference type="ARBA" id="ARBA00023136"/>
    </source>
</evidence>
<evidence type="ECO:0000256" key="9">
    <source>
        <dbReference type="ARBA" id="ARBA00023251"/>
    </source>
</evidence>
<evidence type="ECO:0000256" key="1">
    <source>
        <dbReference type="ARBA" id="ARBA00004651"/>
    </source>
</evidence>
<dbReference type="PANTHER" id="PTHR43823">
    <property type="entry name" value="SPORULATION PROTEIN YKVU"/>
    <property type="match status" value="1"/>
</dbReference>
<feature type="transmembrane region" description="Helical" evidence="10">
    <location>
        <begin position="415"/>
        <end position="434"/>
    </location>
</feature>
<dbReference type="PIRSF" id="PIRSF006603">
    <property type="entry name" value="DinF"/>
    <property type="match status" value="1"/>
</dbReference>
<sequence>MNTKSKERKQLYKTFFKYVSLNVISMIGFSAFILADTFFIANGIGKDGLVSLNLVIPAYTVVYAMSLLLGTGVGTVYSIYRGEKKPKRGNEVFTQMMILGVFIGLLFTIIGLLFPDEIVMLLGAEDHLVEMSRDYTYTVFNFSIAFMVNSILVSMVRNDGHPRLAMIAMMTGSLSNILLDYIFIYPLGMGMFGAALATGIAPILSILVMMPFFLRKKHHFRFVKTRLRPLEIRKVVSIGIPTFITELSSGLVILLFNLVILHYIGEIGVAAYGIIANLALILIAIFSGVGQGIQPIISFNHGQKNQENVRRTLNLGILFSAALALFLYGIFIGNSDGIIRAFNSENNLELHRLAKEGMRIYFSSFLFAGINITIISYFSAKAKPRPSFIVSLLRGILLIPPVLLFLAGAMGITGVWITIPLVELLTLLISLTLLHMERRKKVQLPS</sequence>
<keyword evidence="8 10" id="KW-0472">Membrane</keyword>
<comment type="similarity">
    <text evidence="2">Belongs to the multi antimicrobial extrusion (MATE) (TC 2.A.66.1) family. MepA subfamily.</text>
</comment>
<proteinExistence type="inferred from homology"/>